<dbReference type="Proteomes" id="UP000199581">
    <property type="component" value="Unassembled WGS sequence"/>
</dbReference>
<gene>
    <name evidence="2" type="ORF">SAMN05421830_101689</name>
</gene>
<evidence type="ECO:0000313" key="3">
    <source>
        <dbReference type="Proteomes" id="UP000199581"/>
    </source>
</evidence>
<dbReference type="EMBL" id="FOTO01000001">
    <property type="protein sequence ID" value="SFL34151.1"/>
    <property type="molecule type" value="Genomic_DNA"/>
</dbReference>
<dbReference type="AlphaFoldDB" id="A0A8G2C0H4"/>
<dbReference type="InterPro" id="IPR001509">
    <property type="entry name" value="Epimerase_deHydtase"/>
</dbReference>
<keyword evidence="3" id="KW-1185">Reference proteome</keyword>
<protein>
    <submittedName>
        <fullName evidence="2">UDP-glucose 4-epimerase</fullName>
    </submittedName>
</protein>
<dbReference type="OrthoDB" id="9802815at2"/>
<dbReference type="InterPro" id="IPR036291">
    <property type="entry name" value="NAD(P)-bd_dom_sf"/>
</dbReference>
<comment type="caution">
    <text evidence="2">The sequence shown here is derived from an EMBL/GenBank/DDBJ whole genome shotgun (WGS) entry which is preliminary data.</text>
</comment>
<dbReference type="InterPro" id="IPR050177">
    <property type="entry name" value="Lipid_A_modif_metabolic_enz"/>
</dbReference>
<evidence type="ECO:0000259" key="1">
    <source>
        <dbReference type="Pfam" id="PF01370"/>
    </source>
</evidence>
<dbReference type="Gene3D" id="3.40.50.720">
    <property type="entry name" value="NAD(P)-binding Rossmann-like Domain"/>
    <property type="match status" value="1"/>
</dbReference>
<dbReference type="PANTHER" id="PTHR43245">
    <property type="entry name" value="BIFUNCTIONAL POLYMYXIN RESISTANCE PROTEIN ARNA"/>
    <property type="match status" value="1"/>
</dbReference>
<evidence type="ECO:0000313" key="2">
    <source>
        <dbReference type="EMBL" id="SFL34151.1"/>
    </source>
</evidence>
<dbReference type="SUPFAM" id="SSF51735">
    <property type="entry name" value="NAD(P)-binding Rossmann-fold domains"/>
    <property type="match status" value="1"/>
</dbReference>
<dbReference type="PANTHER" id="PTHR43245:SF59">
    <property type="entry name" value="UDP-GLUCOSE EPIMERASE"/>
    <property type="match status" value="1"/>
</dbReference>
<dbReference type="Pfam" id="PF01370">
    <property type="entry name" value="Epimerase"/>
    <property type="match status" value="1"/>
</dbReference>
<feature type="domain" description="NAD-dependent epimerase/dehydratase" evidence="1">
    <location>
        <begin position="3"/>
        <end position="236"/>
    </location>
</feature>
<name>A0A8G2C0H4_DESNO</name>
<dbReference type="PRINTS" id="PR01713">
    <property type="entry name" value="NUCEPIMERASE"/>
</dbReference>
<accession>A0A8G2C0H4</accession>
<sequence>MDILVFGGAGFIGKHLCSRLVRQGHRVRAFNKPPCSGNWPDIAGVEWLPGDFTNPVETASVLDGVEVIFHLVSTTLPKSSNDDPVLDLKENVASTLHLLDSVIKIKRPPKIVFISSGGTVYGIPKQIPISENHPTDPICAYGVGKLSIEKYLLLYRYLHNLDYRVLRMANPYGEYQPVHSGQGVIPVFLNKALKGDVLEIWGDGSVIRDYIYIGDAIDAAIKTMNYEGDQRIFNVGSGRGYSLNDLIHMIGELLEQRIACHYFPARPFDVPVNVLDITLAKNELDWSPGTPLHVGLRKMLTYMKSCLD</sequence>
<reference evidence="2 3" key="1">
    <citation type="submission" date="2016-10" db="EMBL/GenBank/DDBJ databases">
        <authorList>
            <person name="Varghese N."/>
            <person name="Submissions S."/>
        </authorList>
    </citation>
    <scope>NUCLEOTIDE SEQUENCE [LARGE SCALE GENOMIC DNA]</scope>
    <source>
        <strain evidence="2 3">DSM 1741</strain>
    </source>
</reference>
<dbReference type="RefSeq" id="WP_092189270.1">
    <property type="nucleotide sequence ID" value="NZ_FOTO01000001.1"/>
</dbReference>
<proteinExistence type="predicted"/>
<organism evidence="2 3">
    <name type="scientific">Desulfomicrobium norvegicum (strain DSM 1741 / NCIMB 8310)</name>
    <name type="common">Desulfovibrio baculatus (strain Norway 4)</name>
    <name type="synonym">Desulfovibrio desulfuricans (strain Norway 4)</name>
    <dbReference type="NCBI Taxonomy" id="52561"/>
    <lineage>
        <taxon>Bacteria</taxon>
        <taxon>Pseudomonadati</taxon>
        <taxon>Thermodesulfobacteriota</taxon>
        <taxon>Desulfovibrionia</taxon>
        <taxon>Desulfovibrionales</taxon>
        <taxon>Desulfomicrobiaceae</taxon>
        <taxon>Desulfomicrobium</taxon>
    </lineage>
</organism>
<dbReference type="Gene3D" id="3.90.25.10">
    <property type="entry name" value="UDP-galactose 4-epimerase, domain 1"/>
    <property type="match status" value="1"/>
</dbReference>